<dbReference type="Gene3D" id="3.40.50.720">
    <property type="entry name" value="NAD(P)-binding Rossmann-like Domain"/>
    <property type="match status" value="1"/>
</dbReference>
<organism evidence="1 2">
    <name type="scientific">Marinobacterium aestuarii</name>
    <dbReference type="NCBI Taxonomy" id="1821621"/>
    <lineage>
        <taxon>Bacteria</taxon>
        <taxon>Pseudomonadati</taxon>
        <taxon>Pseudomonadota</taxon>
        <taxon>Gammaproteobacteria</taxon>
        <taxon>Oceanospirillales</taxon>
        <taxon>Oceanospirillaceae</taxon>
        <taxon>Marinobacterium</taxon>
    </lineage>
</organism>
<dbReference type="STRING" id="1821621.A8C75_01095"/>
<reference evidence="1 2" key="2">
    <citation type="journal article" date="2018" name="Int. J. Syst. Evol. Microbiol.">
        <title>Marinobacterium aestuarii sp. nov., a benzene-degrading marine bacterium isolated from estuary sediment.</title>
        <authorList>
            <person name="Bae S.S."/>
            <person name="Jung J."/>
            <person name="Chung D."/>
            <person name="Baek K."/>
        </authorList>
    </citation>
    <scope>NUCLEOTIDE SEQUENCE [LARGE SCALE GENOMIC DNA]</scope>
    <source>
        <strain evidence="1 2">ST58-10</strain>
    </source>
</reference>
<dbReference type="AlphaFoldDB" id="A0A1A9EUE1"/>
<name>A0A1A9EUE1_9GAMM</name>
<evidence type="ECO:0000313" key="2">
    <source>
        <dbReference type="Proteomes" id="UP000078070"/>
    </source>
</evidence>
<dbReference type="KEGG" id="mars:A8C75_01095"/>
<keyword evidence="2" id="KW-1185">Reference proteome</keyword>
<accession>A0A1A9EUE1</accession>
<protein>
    <submittedName>
        <fullName evidence="1">Uncharacterized protein</fullName>
    </submittedName>
</protein>
<sequence>MSPATSIWQRLLARWRPDRCRSLIMLGIDSGCHRWHGALSEGSAFRIRVFIDDEPWNHRTRIGDAPVHYPSELLALLQKHRACALLQVEDNARPAIDATMLDEIARLKIPLLTLPAQLPRDPAAVLRQMLTSRAPER</sequence>
<dbReference type="Proteomes" id="UP000078070">
    <property type="component" value="Chromosome"/>
</dbReference>
<dbReference type="OrthoDB" id="6089189at2"/>
<dbReference type="EMBL" id="CP015839">
    <property type="protein sequence ID" value="ANG61189.1"/>
    <property type="molecule type" value="Genomic_DNA"/>
</dbReference>
<gene>
    <name evidence="1" type="ORF">A8C75_01095</name>
</gene>
<evidence type="ECO:0000313" key="1">
    <source>
        <dbReference type="EMBL" id="ANG61189.1"/>
    </source>
</evidence>
<dbReference type="RefSeq" id="WP_067376882.1">
    <property type="nucleotide sequence ID" value="NZ_CP015839.1"/>
</dbReference>
<reference evidence="2" key="1">
    <citation type="submission" date="2016-05" db="EMBL/GenBank/DDBJ databases">
        <authorList>
            <person name="Baek K."/>
            <person name="Yang S.-J."/>
        </authorList>
    </citation>
    <scope>NUCLEOTIDE SEQUENCE [LARGE SCALE GENOMIC DNA]</scope>
    <source>
        <strain evidence="2">ST58-10</strain>
    </source>
</reference>
<proteinExistence type="predicted"/>